<keyword evidence="1" id="KW-1133">Transmembrane helix</keyword>
<comment type="caution">
    <text evidence="2">The sequence shown here is derived from an EMBL/GenBank/DDBJ whole genome shotgun (WGS) entry which is preliminary data.</text>
</comment>
<feature type="transmembrane region" description="Helical" evidence="1">
    <location>
        <begin position="96"/>
        <end position="115"/>
    </location>
</feature>
<dbReference type="Proteomes" id="UP000318582">
    <property type="component" value="Unassembled WGS sequence"/>
</dbReference>
<dbReference type="Pfam" id="PF13398">
    <property type="entry name" value="Peptidase_M50B"/>
    <property type="match status" value="1"/>
</dbReference>
<protein>
    <recommendedName>
        <fullName evidence="4">Peptidase M50B-like-domain-containing protein</fullName>
    </recommendedName>
</protein>
<sequence length="268" mass="29602">MAPFATDGSQDFASRIEPSPEQKRTIIFIAVYAVAITILWNVPYLKQVLWPFKIVTVALHEFGHASAALCTGGKIVSITLDPDEGGLTKMRGGNPYITLPAGYIGSAFWGALMVFAGFDVLASKVVSVMIGLAMLATLYWARNWLTRGITLLFIGLIALLWWIDGGYYLRYFVLFMGDFQELKLLLHSIRVMSCLYSLWDIIEDLVTRKVNESDASRFSHLCCGGCVPAQVWGFLWFLISLAFLGVAVVAALLVFKEENATPTTPTGQ</sequence>
<proteinExistence type="predicted"/>
<dbReference type="STRING" id="109895.A0A507E1S8"/>
<evidence type="ECO:0008006" key="4">
    <source>
        <dbReference type="Google" id="ProtNLM"/>
    </source>
</evidence>
<accession>A0A507E1S8</accession>
<evidence type="ECO:0000256" key="1">
    <source>
        <dbReference type="SAM" id="Phobius"/>
    </source>
</evidence>
<feature type="transmembrane region" description="Helical" evidence="1">
    <location>
        <begin position="148"/>
        <end position="169"/>
    </location>
</feature>
<dbReference type="AlphaFoldDB" id="A0A507E1S8"/>
<gene>
    <name evidence="2" type="ORF">PhCBS80983_g04054</name>
</gene>
<keyword evidence="1" id="KW-0472">Membrane</keyword>
<dbReference type="PANTHER" id="PTHR33979">
    <property type="entry name" value="OS02G0221600 PROTEIN"/>
    <property type="match status" value="1"/>
</dbReference>
<feature type="transmembrane region" description="Helical" evidence="1">
    <location>
        <begin position="25"/>
        <end position="45"/>
    </location>
</feature>
<evidence type="ECO:0000313" key="2">
    <source>
        <dbReference type="EMBL" id="TPX57118.1"/>
    </source>
</evidence>
<keyword evidence="3" id="KW-1185">Reference proteome</keyword>
<dbReference type="EMBL" id="QEAQ01000058">
    <property type="protein sequence ID" value="TPX57118.1"/>
    <property type="molecule type" value="Genomic_DNA"/>
</dbReference>
<evidence type="ECO:0000313" key="3">
    <source>
        <dbReference type="Proteomes" id="UP000318582"/>
    </source>
</evidence>
<organism evidence="2 3">
    <name type="scientific">Powellomyces hirtus</name>
    <dbReference type="NCBI Taxonomy" id="109895"/>
    <lineage>
        <taxon>Eukaryota</taxon>
        <taxon>Fungi</taxon>
        <taxon>Fungi incertae sedis</taxon>
        <taxon>Chytridiomycota</taxon>
        <taxon>Chytridiomycota incertae sedis</taxon>
        <taxon>Chytridiomycetes</taxon>
        <taxon>Spizellomycetales</taxon>
        <taxon>Powellomycetaceae</taxon>
        <taxon>Powellomyces</taxon>
    </lineage>
</organism>
<feature type="transmembrane region" description="Helical" evidence="1">
    <location>
        <begin position="121"/>
        <end position="141"/>
    </location>
</feature>
<feature type="transmembrane region" description="Helical" evidence="1">
    <location>
        <begin position="234"/>
        <end position="255"/>
    </location>
</feature>
<reference evidence="2 3" key="1">
    <citation type="journal article" date="2019" name="Sci. Rep.">
        <title>Comparative genomics of chytrid fungi reveal insights into the obligate biotrophic and pathogenic lifestyle of Synchytrium endobioticum.</title>
        <authorList>
            <person name="van de Vossenberg B.T.L.H."/>
            <person name="Warris S."/>
            <person name="Nguyen H.D.T."/>
            <person name="van Gent-Pelzer M.P.E."/>
            <person name="Joly D.L."/>
            <person name="van de Geest H.C."/>
            <person name="Bonants P.J.M."/>
            <person name="Smith D.S."/>
            <person name="Levesque C.A."/>
            <person name="van der Lee T.A.J."/>
        </authorList>
    </citation>
    <scope>NUCLEOTIDE SEQUENCE [LARGE SCALE GENOMIC DNA]</scope>
    <source>
        <strain evidence="2 3">CBS 809.83</strain>
    </source>
</reference>
<dbReference type="InterPro" id="IPR049500">
    <property type="entry name" value="Peptidase_M50B-like"/>
</dbReference>
<dbReference type="PANTHER" id="PTHR33979:SF2">
    <property type="entry name" value="PEPTIDASE M50B-LIKE-DOMAIN-CONTAINING PROTEIN"/>
    <property type="match status" value="1"/>
</dbReference>
<keyword evidence="1" id="KW-0812">Transmembrane</keyword>
<name>A0A507E1S8_9FUNG</name>